<dbReference type="RefSeq" id="XP_062875228.1">
    <property type="nucleotide sequence ID" value="XM_063019158.1"/>
</dbReference>
<dbReference type="GeneID" id="88171128"/>
<dbReference type="PANTHER" id="PTHR10350:SF6">
    <property type="entry name" value="NUCLEAR PORE COMPLEX PROTEIN NUP155"/>
    <property type="match status" value="1"/>
</dbReference>
<dbReference type="KEGG" id="asau:88171128"/>
<evidence type="ECO:0000313" key="7">
    <source>
        <dbReference type="EMBL" id="WPK22841.1"/>
    </source>
</evidence>
<dbReference type="GO" id="GO:0044611">
    <property type="term" value="C:nuclear pore inner ring"/>
    <property type="evidence" value="ECO:0007669"/>
    <property type="project" value="TreeGrafter"/>
</dbReference>
<organism evidence="7 8">
    <name type="scientific">Australozyma saopauloensis</name>
    <dbReference type="NCBI Taxonomy" id="291208"/>
    <lineage>
        <taxon>Eukaryota</taxon>
        <taxon>Fungi</taxon>
        <taxon>Dikarya</taxon>
        <taxon>Ascomycota</taxon>
        <taxon>Saccharomycotina</taxon>
        <taxon>Pichiomycetes</taxon>
        <taxon>Metschnikowiaceae</taxon>
        <taxon>Australozyma</taxon>
    </lineage>
</organism>
<dbReference type="GO" id="GO:0036228">
    <property type="term" value="P:protein localization to nuclear inner membrane"/>
    <property type="evidence" value="ECO:0007669"/>
    <property type="project" value="TreeGrafter"/>
</dbReference>
<dbReference type="Gene3D" id="1.25.40.440">
    <property type="entry name" value="Nucleoporin, helical domain, central subdomain"/>
    <property type="match status" value="1"/>
</dbReference>
<dbReference type="GO" id="GO:0006606">
    <property type="term" value="P:protein import into nucleus"/>
    <property type="evidence" value="ECO:0007669"/>
    <property type="project" value="TreeGrafter"/>
</dbReference>
<dbReference type="InterPro" id="IPR042537">
    <property type="entry name" value="Nucleoporin_Nup155_C_2"/>
</dbReference>
<dbReference type="InterPro" id="IPR014908">
    <property type="entry name" value="Nucleoporin_Nup133/Nup155_N"/>
</dbReference>
<evidence type="ECO:0000259" key="5">
    <source>
        <dbReference type="Pfam" id="PF03177"/>
    </source>
</evidence>
<evidence type="ECO:0000256" key="3">
    <source>
        <dbReference type="ARBA" id="ARBA00022448"/>
    </source>
</evidence>
<dbReference type="EMBL" id="CP138894">
    <property type="protein sequence ID" value="WPK22841.1"/>
    <property type="molecule type" value="Genomic_DNA"/>
</dbReference>
<dbReference type="FunFam" id="1.25.40.440:FF:000001">
    <property type="entry name" value="Nuclear pore complex subunit"/>
    <property type="match status" value="1"/>
</dbReference>
<dbReference type="Gene3D" id="1.20.58.1780">
    <property type="match status" value="1"/>
</dbReference>
<dbReference type="GO" id="GO:0006405">
    <property type="term" value="P:RNA export from nucleus"/>
    <property type="evidence" value="ECO:0007669"/>
    <property type="project" value="TreeGrafter"/>
</dbReference>
<comment type="subcellular location">
    <subcellularLocation>
        <location evidence="1">Nucleus</location>
    </subcellularLocation>
</comment>
<evidence type="ECO:0000256" key="4">
    <source>
        <dbReference type="ARBA" id="ARBA00023242"/>
    </source>
</evidence>
<dbReference type="InterPro" id="IPR007187">
    <property type="entry name" value="Nucleoporin_Nup133/Nup155_C"/>
</dbReference>
<dbReference type="PANTHER" id="PTHR10350">
    <property type="entry name" value="NUCLEAR PORE COMPLEX PROTEIN NUP155"/>
    <property type="match status" value="1"/>
</dbReference>
<dbReference type="InterPro" id="IPR004870">
    <property type="entry name" value="Nucleoporin_Nup155"/>
</dbReference>
<protein>
    <recommendedName>
        <fullName evidence="9">Nucleoporin</fullName>
    </recommendedName>
</protein>
<feature type="domain" description="Nucleoporin Nup133/Nup155-like N-terminal" evidence="6">
    <location>
        <begin position="138"/>
        <end position="628"/>
    </location>
</feature>
<dbReference type="GO" id="GO:0017056">
    <property type="term" value="F:structural constituent of nuclear pore"/>
    <property type="evidence" value="ECO:0007669"/>
    <property type="project" value="InterPro"/>
</dbReference>
<keyword evidence="8" id="KW-1185">Reference proteome</keyword>
<name>A0AAX4H2T4_9ASCO</name>
<accession>A0AAX4H2T4</accession>
<dbReference type="Gene3D" id="1.20.120.1050">
    <property type="match status" value="1"/>
</dbReference>
<dbReference type="Pfam" id="PF08801">
    <property type="entry name" value="Nucleoporin_N"/>
    <property type="match status" value="1"/>
</dbReference>
<evidence type="ECO:0000259" key="6">
    <source>
        <dbReference type="Pfam" id="PF08801"/>
    </source>
</evidence>
<evidence type="ECO:0000256" key="2">
    <source>
        <dbReference type="ARBA" id="ARBA00007373"/>
    </source>
</evidence>
<keyword evidence="4" id="KW-0539">Nucleus</keyword>
<comment type="similarity">
    <text evidence="2">Belongs to the non-repetitive/WGA-negative nucleoporin family.</text>
</comment>
<keyword evidence="3" id="KW-0813">Transport</keyword>
<gene>
    <name evidence="7" type="ORF">PUMCH_000059</name>
</gene>
<proteinExistence type="inferred from homology"/>
<dbReference type="Pfam" id="PF03177">
    <property type="entry name" value="Nucleoporin_C"/>
    <property type="match status" value="1"/>
</dbReference>
<evidence type="ECO:0000256" key="1">
    <source>
        <dbReference type="ARBA" id="ARBA00004123"/>
    </source>
</evidence>
<evidence type="ECO:0008006" key="9">
    <source>
        <dbReference type="Google" id="ProtNLM"/>
    </source>
</evidence>
<sequence>MSILASVILGKPSLAPADDTRAPQQGTNGHKYLAPTITLAHDDSDKIEFQRGNNEAASSQPSRFYLPMVLDSVNEVNYKINVPNFASLPPLRLSSKYISDLIRVDSMTPGDLYGPNNLSKSTGLDNYYFDKSAGLGDFSRFEKVSQLDLPDRFFEEYNMTKVSTRMGLFSEINRSWIAVDNKLVLWNYQLPQSSFNQSSQFLTIDQIRHSVITVALVKPKKGVFVEDVNHLLLISTAMDIFIYVVKYDAASNNLEIFNPNLSVSTQGLIVNKFIMNEETNDIYFTGEGDGVNVWRLDYHKNVSFLKNKCDKVCLTKSALSSVLPIGKIPGFDLFTHETDYKSTEKKDQGKNTVIPESITQLEVDSGRQLLYTLSNRSVIRVYKLQPNQELFAQHSVLTPHEMFKTLTQLIPDSSNIKAFLKFRIISISRVTSQESSNVQLIATTNYGARILLKLGYSSSLPSFASSTIRNTTSLKLSVVCMKFPPANDEPKVNSELDNYARIKQYVAIMVTNQQNSGLLKNTKFAKILSPGVFLAVQKTTGSDKLFIASVNYGFLKHNNKLVEDAEFLSFGSAKKDSESAPVYVHDIIQLTPSMNATNTPNGYANIQAAQYTKKPLQFAVLTNYGISIYQYRTSDKILSSLNDQVVENFIEENGYEETCSSLLYLACSYGVHRADELMKSKAQLLFSHAGNNARLIENSSVSAQLHHVPIQPLEQQPMAEQVILSDRFYGTCLLISRLLKDLWNEKVFTALPHIKLHPSGEIEVSSVKEDNLILKDLTVNKAQTEFFVGSIVVLIEFFNENSNKIPGLDAPTYSADPSKFDNEICSRTEHIAFTSLIRSLNSMKEAFSFLMVLIEETQSHQNNFNEVFKYLSLTNQLNLLKLRFKDLLLPTAEVKNLIKDLLSSIINKNILKGGSIDLIASSLQGRCGSFCSTNDVYIFKAIENLTRAKSIGNRDVELKLKCLNNAVSLFEEASDSLTFENIENSVDIMLSLDFSTGAVEFLLKLASRLYNFPSARSNGMSSTNENNPHDIKKHMEENSRKRTKLYDLIFKILVKLDTKALQINELNNQYLINEFSEVRDLTYDTCFSSSDKAFHYEFYRWFISRGCSERLLTVETPFILPFLEELSNNDLALTELLWLYHARRQSYEQAATILFSLAISEFPLNLEKRIEYLSRANGFCNCTCPPSIRQKMIQLAALIQEIFDVANVQLDLVNTIKQDKRIKGENKDSAITALSCKIQNASELFNGYADPLGYYEICFKIFCISDYKNPDDILKRWELYFESTFHEFLASKKKSQPLYSILSDSISNVGRKVSCNDSVFPVRKLMKLMCKFIFNAIEEIGQDQTPPAGVVVETFLKSGISFETLYAVIKSSITQNSNELTEPYHLFIEKLQSKEMVYLIQHWYKNDQNMMSSIPKESILTMTEYSVEKDPLERWVKTQNSFI</sequence>
<reference evidence="7 8" key="1">
    <citation type="submission" date="2023-10" db="EMBL/GenBank/DDBJ databases">
        <title>Draft Genome Sequence of Candida saopaulonensis from a very Premature Infant with Sepsis.</title>
        <authorList>
            <person name="Ning Y."/>
            <person name="Dai R."/>
            <person name="Xiao M."/>
            <person name="Xu Y."/>
            <person name="Yan Q."/>
            <person name="Zhang L."/>
        </authorList>
    </citation>
    <scope>NUCLEOTIDE SEQUENCE [LARGE SCALE GENOMIC DNA]</scope>
    <source>
        <strain evidence="7 8">19XY460</strain>
    </source>
</reference>
<feature type="domain" description="Nucleoporin Nup133/Nup155-like C-terminal" evidence="5">
    <location>
        <begin position="725"/>
        <end position="1438"/>
    </location>
</feature>
<dbReference type="GO" id="GO:0000972">
    <property type="term" value="P:transcription-dependent tethering of RNA polymerase II gene DNA at nuclear periphery"/>
    <property type="evidence" value="ECO:0007669"/>
    <property type="project" value="TreeGrafter"/>
</dbReference>
<dbReference type="InterPro" id="IPR042533">
    <property type="entry name" value="Nucleoporin_Nup155_C_1"/>
</dbReference>
<evidence type="ECO:0000313" key="8">
    <source>
        <dbReference type="Proteomes" id="UP001338582"/>
    </source>
</evidence>
<dbReference type="Gene3D" id="1.10.167.20">
    <property type="match status" value="1"/>
</dbReference>
<dbReference type="Proteomes" id="UP001338582">
    <property type="component" value="Chromosome 1"/>
</dbReference>
<dbReference type="Gene3D" id="1.25.40.450">
    <property type="entry name" value="Nucleoporin, helical domain, N-terminal subdomain"/>
    <property type="match status" value="1"/>
</dbReference>